<dbReference type="InterPro" id="IPR044725">
    <property type="entry name" value="CBSX3_CBS_dom"/>
</dbReference>
<keyword evidence="5" id="KW-1185">Reference proteome</keyword>
<dbReference type="EMBL" id="BAOS01000013">
    <property type="protein sequence ID" value="GAX60702.1"/>
    <property type="molecule type" value="Genomic_DNA"/>
</dbReference>
<comment type="caution">
    <text evidence="4">The sequence shown here is derived from an EMBL/GenBank/DDBJ whole genome shotgun (WGS) entry which is preliminary data.</text>
</comment>
<dbReference type="InterPro" id="IPR051257">
    <property type="entry name" value="Diverse_CBS-Domain"/>
</dbReference>
<reference evidence="5" key="1">
    <citation type="journal article" date="2017" name="Environ. Microbiol. Rep.">
        <title>Genetic Diversity of Marine Anaerobic Ammonium-Oxidizing Bacteria as Revealed by Genomic and Proteomic Analyses of 'Candidatus Scalindua japonica'.</title>
        <authorList>
            <person name="Oshiki M."/>
            <person name="Mizuto K."/>
            <person name="Kimura Z."/>
            <person name="Kindaichi T."/>
            <person name="Satoh H."/>
            <person name="Okabe S."/>
        </authorList>
    </citation>
    <scope>NUCLEOTIDE SEQUENCE [LARGE SCALE GENOMIC DNA]</scope>
    <source>
        <strain evidence="5">husup-a2</strain>
    </source>
</reference>
<gene>
    <name evidence="4" type="ORF">SCALIN_C13_0219</name>
</gene>
<dbReference type="Pfam" id="PF00571">
    <property type="entry name" value="CBS"/>
    <property type="match status" value="2"/>
</dbReference>
<feature type="domain" description="CBS" evidence="3">
    <location>
        <begin position="9"/>
        <end position="68"/>
    </location>
</feature>
<evidence type="ECO:0000256" key="1">
    <source>
        <dbReference type="ARBA" id="ARBA00023122"/>
    </source>
</evidence>
<evidence type="ECO:0000259" key="3">
    <source>
        <dbReference type="PROSITE" id="PS51371"/>
    </source>
</evidence>
<dbReference type="InterPro" id="IPR000644">
    <property type="entry name" value="CBS_dom"/>
</dbReference>
<accession>A0A286TXU0</accession>
<sequence length="144" mass="16173">MITVKQILNDKDGGIFTVTPERTLYYALKVMADKNIGALIVVKEGKAVGMFSERDLVRKAVIDQKISMDMKVNQLMTTMICHVRPEQTIDECTALMTEKRTRHLPVLDGEKLVGIISIGDILKQTIAEKEFKIQNLETFISGGF</sequence>
<keyword evidence="1 2" id="KW-0129">CBS domain</keyword>
<organism evidence="4 5">
    <name type="scientific">Candidatus Scalindua japonica</name>
    <dbReference type="NCBI Taxonomy" id="1284222"/>
    <lineage>
        <taxon>Bacteria</taxon>
        <taxon>Pseudomonadati</taxon>
        <taxon>Planctomycetota</taxon>
        <taxon>Candidatus Brocadiia</taxon>
        <taxon>Candidatus Brocadiales</taxon>
        <taxon>Candidatus Scalinduaceae</taxon>
        <taxon>Candidatus Scalindua</taxon>
    </lineage>
</organism>
<evidence type="ECO:0000256" key="2">
    <source>
        <dbReference type="PROSITE-ProRule" id="PRU00703"/>
    </source>
</evidence>
<dbReference type="PROSITE" id="PS51371">
    <property type="entry name" value="CBS"/>
    <property type="match status" value="2"/>
</dbReference>
<dbReference type="Gene3D" id="3.10.580.10">
    <property type="entry name" value="CBS-domain"/>
    <property type="match status" value="1"/>
</dbReference>
<dbReference type="RefSeq" id="WP_096894093.1">
    <property type="nucleotide sequence ID" value="NZ_BAOS01000013.1"/>
</dbReference>
<dbReference type="PANTHER" id="PTHR43080:SF2">
    <property type="entry name" value="CBS DOMAIN-CONTAINING PROTEIN"/>
    <property type="match status" value="1"/>
</dbReference>
<protein>
    <submittedName>
        <fullName evidence="4">Signal transduction protein</fullName>
    </submittedName>
</protein>
<feature type="domain" description="CBS" evidence="3">
    <location>
        <begin position="76"/>
        <end position="131"/>
    </location>
</feature>
<dbReference type="CDD" id="cd04623">
    <property type="entry name" value="CBS_pair_bac_euk"/>
    <property type="match status" value="1"/>
</dbReference>
<evidence type="ECO:0000313" key="5">
    <source>
        <dbReference type="Proteomes" id="UP000218542"/>
    </source>
</evidence>
<dbReference type="OrthoDB" id="5295985at2"/>
<proteinExistence type="predicted"/>
<name>A0A286TXU0_9BACT</name>
<dbReference type="SMART" id="SM00116">
    <property type="entry name" value="CBS"/>
    <property type="match status" value="2"/>
</dbReference>
<dbReference type="PANTHER" id="PTHR43080">
    <property type="entry name" value="CBS DOMAIN-CONTAINING PROTEIN CBSX3, MITOCHONDRIAL"/>
    <property type="match status" value="1"/>
</dbReference>
<evidence type="ECO:0000313" key="4">
    <source>
        <dbReference type="EMBL" id="GAX60702.1"/>
    </source>
</evidence>
<dbReference type="Proteomes" id="UP000218542">
    <property type="component" value="Unassembled WGS sequence"/>
</dbReference>
<dbReference type="InterPro" id="IPR046342">
    <property type="entry name" value="CBS_dom_sf"/>
</dbReference>
<dbReference type="SUPFAM" id="SSF54631">
    <property type="entry name" value="CBS-domain pair"/>
    <property type="match status" value="1"/>
</dbReference>
<dbReference type="AlphaFoldDB" id="A0A286TXU0"/>